<dbReference type="STRING" id="1173701.A0A066XKL3"/>
<dbReference type="PANTHER" id="PTHR37544:SF3">
    <property type="entry name" value="SPRAY"/>
    <property type="match status" value="1"/>
</dbReference>
<sequence length="575" mass="63188">MLGERQGLSSRPYGWLATSLRWPSLLGFAVLDFAIAITIIALTITSSQKNGFVTVSTHNATATDQDATIFNIPWNLGLLWTSLPSLAFSLFGAYWAWIAGSIAERQPYVELRKDGGADARVSVLLDYRVVATVWRWWGAFRKSHFTVGSTGLLSMFLAYLIAPLAARLFVAQTVTASVPTPMFYNKDYNVDNINATLDWRPVLDTVAATLLYGGNNIPWTDNERAFRPFSVDSSSSVKSDMAANTTAYSGYLNCELVQDYAIASSGDSVTMSGSDRGCDFKQSFAVINTQEIYLKTTVDFGCSADAYYSRLVFTAAKYSDSARYNIDNISVISCATGYRQVSGICRVAPSKGAPAVVSFVEAGQPDTNRPKLWTVFEQGILGPVTFNPQAKWTTSDMGNLVLYYAQRARASNPLAPEALMEAIPKVFTAIYMSAVAIYGFEPSRNVETVTGTVFVPTARLFVVSWVAYLIIAFLAVALCTVVFLFFRLQDAPSILTEEPQGLLSMAAILDKSELLGIASDIRQETGFDGEIWKRGTTRSDVKDRKWRAAMNPETGSWVVRAVRNDESGLMEHLLE</sequence>
<dbReference type="EMBL" id="JMSE01000511">
    <property type="protein sequence ID" value="KDN69477.1"/>
    <property type="molecule type" value="Genomic_DNA"/>
</dbReference>
<feature type="transmembrane region" description="Helical" evidence="1">
    <location>
        <begin position="143"/>
        <end position="162"/>
    </location>
</feature>
<organism evidence="2 3">
    <name type="scientific">Colletotrichum sublineola</name>
    <name type="common">Sorghum anthracnose fungus</name>
    <dbReference type="NCBI Taxonomy" id="1173701"/>
    <lineage>
        <taxon>Eukaryota</taxon>
        <taxon>Fungi</taxon>
        <taxon>Dikarya</taxon>
        <taxon>Ascomycota</taxon>
        <taxon>Pezizomycotina</taxon>
        <taxon>Sordariomycetes</taxon>
        <taxon>Hypocreomycetidae</taxon>
        <taxon>Glomerellales</taxon>
        <taxon>Glomerellaceae</taxon>
        <taxon>Colletotrichum</taxon>
        <taxon>Colletotrichum graminicola species complex</taxon>
    </lineage>
</organism>
<dbReference type="PANTHER" id="PTHR37544">
    <property type="entry name" value="SPRAY-RELATED"/>
    <property type="match status" value="1"/>
</dbReference>
<feature type="transmembrane region" description="Helical" evidence="1">
    <location>
        <begin position="78"/>
        <end position="98"/>
    </location>
</feature>
<protein>
    <submittedName>
        <fullName evidence="2">Uncharacterized protein</fullName>
    </submittedName>
</protein>
<gene>
    <name evidence="2" type="ORF">CSUB01_11282</name>
</gene>
<dbReference type="AlphaFoldDB" id="A0A066XKL3"/>
<proteinExistence type="predicted"/>
<accession>A0A066XKL3</accession>
<reference evidence="3" key="1">
    <citation type="journal article" date="2014" name="Genome Announc.">
        <title>Draft genome sequence of Colletotrichum sublineola, a destructive pathogen of cultivated sorghum.</title>
        <authorList>
            <person name="Baroncelli R."/>
            <person name="Sanz-Martin J.M."/>
            <person name="Rech G.E."/>
            <person name="Sukno S.A."/>
            <person name="Thon M.R."/>
        </authorList>
    </citation>
    <scope>NUCLEOTIDE SEQUENCE [LARGE SCALE GENOMIC DNA]</scope>
    <source>
        <strain evidence="3">TX430BB</strain>
    </source>
</reference>
<dbReference type="eggNOG" id="ENOG502SI27">
    <property type="taxonomic scope" value="Eukaryota"/>
</dbReference>
<dbReference type="Proteomes" id="UP000027238">
    <property type="component" value="Unassembled WGS sequence"/>
</dbReference>
<feature type="transmembrane region" description="Helical" evidence="1">
    <location>
        <begin position="20"/>
        <end position="44"/>
    </location>
</feature>
<dbReference type="OrthoDB" id="3522351at2759"/>
<dbReference type="InterPro" id="IPR021840">
    <property type="entry name" value="DUF3433"/>
</dbReference>
<dbReference type="OMA" id="QYAFRPF"/>
<evidence type="ECO:0000256" key="1">
    <source>
        <dbReference type="SAM" id="Phobius"/>
    </source>
</evidence>
<keyword evidence="1" id="KW-0472">Membrane</keyword>
<feature type="transmembrane region" description="Helical" evidence="1">
    <location>
        <begin position="460"/>
        <end position="486"/>
    </location>
</feature>
<keyword evidence="1" id="KW-0812">Transmembrane</keyword>
<keyword evidence="3" id="KW-1185">Reference proteome</keyword>
<name>A0A066XKL3_COLSU</name>
<dbReference type="HOGENOM" id="CLU_019838_0_0_1"/>
<keyword evidence="1" id="KW-1133">Transmembrane helix</keyword>
<evidence type="ECO:0000313" key="3">
    <source>
        <dbReference type="Proteomes" id="UP000027238"/>
    </source>
</evidence>
<comment type="caution">
    <text evidence="2">The sequence shown here is derived from an EMBL/GenBank/DDBJ whole genome shotgun (WGS) entry which is preliminary data.</text>
</comment>
<dbReference type="Pfam" id="PF11915">
    <property type="entry name" value="DUF3433"/>
    <property type="match status" value="1"/>
</dbReference>
<evidence type="ECO:0000313" key="2">
    <source>
        <dbReference type="EMBL" id="KDN69477.1"/>
    </source>
</evidence>